<feature type="chain" id="PRO_5022864012" description="YtkA-like domain-containing protein" evidence="1">
    <location>
        <begin position="20"/>
        <end position="141"/>
    </location>
</feature>
<dbReference type="EMBL" id="VFJB01000009">
    <property type="protein sequence ID" value="KAA0257146.1"/>
    <property type="molecule type" value="Genomic_DNA"/>
</dbReference>
<accession>A0A5A8F1C7</accession>
<dbReference type="OrthoDB" id="9806007at2"/>
<organism evidence="2 3">
    <name type="scientific">Deferribacter autotrophicus</name>
    <dbReference type="NCBI Taxonomy" id="500465"/>
    <lineage>
        <taxon>Bacteria</taxon>
        <taxon>Pseudomonadati</taxon>
        <taxon>Deferribacterota</taxon>
        <taxon>Deferribacteres</taxon>
        <taxon>Deferribacterales</taxon>
        <taxon>Deferribacteraceae</taxon>
        <taxon>Deferribacter</taxon>
    </lineage>
</organism>
<keyword evidence="3" id="KW-1185">Reference proteome</keyword>
<reference evidence="2 3" key="1">
    <citation type="submission" date="2019-06" db="EMBL/GenBank/DDBJ databases">
        <title>Genomic insights into carbon and energy metabolism of Deferribacter autotrophicus revealed new metabolic traits in the phylum Deferribacteres.</title>
        <authorList>
            <person name="Slobodkin A.I."/>
            <person name="Slobodkina G.B."/>
            <person name="Allioux M."/>
            <person name="Alain K."/>
            <person name="Jebbar M."/>
            <person name="Shadrin V."/>
            <person name="Kublanov I.V."/>
            <person name="Toshchakov S.V."/>
            <person name="Bonch-Osmolovskaya E.A."/>
        </authorList>
    </citation>
    <scope>NUCLEOTIDE SEQUENCE [LARGE SCALE GENOMIC DNA]</scope>
    <source>
        <strain evidence="2 3">SL50</strain>
    </source>
</reference>
<dbReference type="RefSeq" id="WP_149267288.1">
    <property type="nucleotide sequence ID" value="NZ_VFJB01000009.1"/>
</dbReference>
<proteinExistence type="predicted"/>
<comment type="caution">
    <text evidence="2">The sequence shown here is derived from an EMBL/GenBank/DDBJ whole genome shotgun (WGS) entry which is preliminary data.</text>
</comment>
<keyword evidence="1" id="KW-0732">Signal</keyword>
<evidence type="ECO:0000256" key="1">
    <source>
        <dbReference type="SAM" id="SignalP"/>
    </source>
</evidence>
<name>A0A5A8F1C7_9BACT</name>
<evidence type="ECO:0000313" key="3">
    <source>
        <dbReference type="Proteomes" id="UP000322876"/>
    </source>
</evidence>
<evidence type="ECO:0008006" key="4">
    <source>
        <dbReference type="Google" id="ProtNLM"/>
    </source>
</evidence>
<sequence>MRFLGIAVFCLLLSLSSFAGDRFVVEYDKSIDVSISDISFEADDVELFISMTRPAKPLKEIVFTFKFLKDGKMVKVDDAEVKFNMKMDMGDFEYPLIFKDGYYYVKVVLPKCMMGGKRWYSKVEFEYNGKEYERVFIFDMK</sequence>
<evidence type="ECO:0000313" key="2">
    <source>
        <dbReference type="EMBL" id="KAA0257146.1"/>
    </source>
</evidence>
<gene>
    <name evidence="2" type="ORF">FHQ18_11290</name>
</gene>
<dbReference type="AlphaFoldDB" id="A0A5A8F1C7"/>
<feature type="signal peptide" evidence="1">
    <location>
        <begin position="1"/>
        <end position="19"/>
    </location>
</feature>
<protein>
    <recommendedName>
        <fullName evidence="4">YtkA-like domain-containing protein</fullName>
    </recommendedName>
</protein>
<dbReference type="Proteomes" id="UP000322876">
    <property type="component" value="Unassembled WGS sequence"/>
</dbReference>